<dbReference type="AlphaFoldDB" id="A0A0C9UQP9"/>
<evidence type="ECO:0000313" key="1">
    <source>
        <dbReference type="EMBL" id="KIJ27716.1"/>
    </source>
</evidence>
<dbReference type="Proteomes" id="UP000054279">
    <property type="component" value="Unassembled WGS sequence"/>
</dbReference>
<evidence type="ECO:0000313" key="2">
    <source>
        <dbReference type="Proteomes" id="UP000054279"/>
    </source>
</evidence>
<gene>
    <name evidence="1" type="ORF">M422DRAFT_271076</name>
</gene>
<organism evidence="1 2">
    <name type="scientific">Sphaerobolus stellatus (strain SS14)</name>
    <dbReference type="NCBI Taxonomy" id="990650"/>
    <lineage>
        <taxon>Eukaryota</taxon>
        <taxon>Fungi</taxon>
        <taxon>Dikarya</taxon>
        <taxon>Basidiomycota</taxon>
        <taxon>Agaricomycotina</taxon>
        <taxon>Agaricomycetes</taxon>
        <taxon>Phallomycetidae</taxon>
        <taxon>Geastrales</taxon>
        <taxon>Sphaerobolaceae</taxon>
        <taxon>Sphaerobolus</taxon>
    </lineage>
</organism>
<accession>A0A0C9UQP9</accession>
<dbReference type="EMBL" id="KN837326">
    <property type="protein sequence ID" value="KIJ27716.1"/>
    <property type="molecule type" value="Genomic_DNA"/>
</dbReference>
<proteinExistence type="predicted"/>
<name>A0A0C9UQP9_SPHS4</name>
<protein>
    <submittedName>
        <fullName evidence="1">Uncharacterized protein</fullName>
    </submittedName>
</protein>
<keyword evidence="2" id="KW-1185">Reference proteome</keyword>
<reference evidence="1 2" key="1">
    <citation type="submission" date="2014-06" db="EMBL/GenBank/DDBJ databases">
        <title>Evolutionary Origins and Diversification of the Mycorrhizal Mutualists.</title>
        <authorList>
            <consortium name="DOE Joint Genome Institute"/>
            <consortium name="Mycorrhizal Genomics Consortium"/>
            <person name="Kohler A."/>
            <person name="Kuo A."/>
            <person name="Nagy L.G."/>
            <person name="Floudas D."/>
            <person name="Copeland A."/>
            <person name="Barry K.W."/>
            <person name="Cichocki N."/>
            <person name="Veneault-Fourrey C."/>
            <person name="LaButti K."/>
            <person name="Lindquist E.A."/>
            <person name="Lipzen A."/>
            <person name="Lundell T."/>
            <person name="Morin E."/>
            <person name="Murat C."/>
            <person name="Riley R."/>
            <person name="Ohm R."/>
            <person name="Sun H."/>
            <person name="Tunlid A."/>
            <person name="Henrissat B."/>
            <person name="Grigoriev I.V."/>
            <person name="Hibbett D.S."/>
            <person name="Martin F."/>
        </authorList>
    </citation>
    <scope>NUCLEOTIDE SEQUENCE [LARGE SCALE GENOMIC DNA]</scope>
    <source>
        <strain evidence="1 2">SS14</strain>
    </source>
</reference>
<sequence>MSDNTGEILPSTRDEDQVVLDIVDVAYCPDCCNHFPRKTISGPCTFCKKLASETVESTHTEMQSWPRCEDCGVGGPNLPAGDSRLCGLCKKACKVVDPQAARVAQSAAEARQIAVDHRLRRDHGTAPSQRATLSHIVPTGASTPTADALRSMLSASKPTQRTIYVILEPHVKATMDTLFGLTARSYTEETSMDDIVEQAIRFINDSWTMTSPYPLQCADVIL</sequence>
<dbReference type="HOGENOM" id="CLU_1246050_0_0_1"/>